<dbReference type="KEGG" id="mbry:B1812_02040"/>
<dbReference type="Gene3D" id="2.120.10.70">
    <property type="entry name" value="Fucose-specific lectin"/>
    <property type="match status" value="1"/>
</dbReference>
<proteinExistence type="predicted"/>
<name>A0A1W6MR68_9HYPH</name>
<protein>
    <submittedName>
        <fullName evidence="1">Uncharacterized protein</fullName>
    </submittedName>
</protein>
<evidence type="ECO:0000313" key="2">
    <source>
        <dbReference type="Proteomes" id="UP000193978"/>
    </source>
</evidence>
<dbReference type="EMBL" id="CP019948">
    <property type="protein sequence ID" value="ARN80062.1"/>
    <property type="molecule type" value="Genomic_DNA"/>
</dbReference>
<dbReference type="AlphaFoldDB" id="A0A1W6MR68"/>
<evidence type="ECO:0000313" key="1">
    <source>
        <dbReference type="EMBL" id="ARN80062.1"/>
    </source>
</evidence>
<accession>A0A1W6MR68</accession>
<dbReference type="Proteomes" id="UP000193978">
    <property type="component" value="Chromosome"/>
</dbReference>
<reference evidence="1 2" key="1">
    <citation type="submission" date="2017-02" db="EMBL/GenBank/DDBJ databases">
        <authorList>
            <person name="Peterson S.W."/>
        </authorList>
    </citation>
    <scope>NUCLEOTIDE SEQUENCE [LARGE SCALE GENOMIC DNA]</scope>
    <source>
        <strain evidence="1 2">S285</strain>
    </source>
</reference>
<keyword evidence="2" id="KW-1185">Reference proteome</keyword>
<sequence length="613" mass="64704">MGSPNFARVDLIAAIRAIGAAFIFSATLVIAPASAQTSGLPPTVHETPARPDRAAEELRQRQKAWRAALAQRKLPKKGCFAAKYPDADWQEIACGPASTHPNGPANRPALKPRPDAVGNGADFAAQTSGLIAKAEGSFPVVLGVGSESGDVLGKSPAVAGAWMLQLNTQFFSNPPPCKNASGCQGWVQFLYSQSQCTPTTSGQPGIESGTVPCVFIEYWMLNFGPTCPGAPWISDGQNDCFFNTASTIAPPQNVENLSDLVLTGSTGGGQDQVILSSGAQMFALANDSVLELSKSWKAVEFNVFGDCCLSQAVFNEGTTLLVNAAIDDGTRNAPSCEANAGTTGETNNLLLASPCTATGGESPKIAFWESLGGPPAVTGPFVNTYAEHDQQHFVYLSANGDIWDAFYCPQCGGPGWRLQLINDGGVAPDAPPAASLPFVNVFFGHDQQHFAYLATNENGRNGEIWDAFYCPRCSGNPWRLQTINGPGGVTNGPPAVAGPFIDTYAEHDQQHFVYLAANGEIWDAFYCPGCSGNPWRLQQINDGGVTGREATGRPNAPPAASLPFVNVYSGHDQQHFAYLATNADGRNGEIWDAIARAAAAANGRRSRSTARTA</sequence>
<organism evidence="1 2">
    <name type="scientific">Methylocystis bryophila</name>
    <dbReference type="NCBI Taxonomy" id="655015"/>
    <lineage>
        <taxon>Bacteria</taxon>
        <taxon>Pseudomonadati</taxon>
        <taxon>Pseudomonadota</taxon>
        <taxon>Alphaproteobacteria</taxon>
        <taxon>Hyphomicrobiales</taxon>
        <taxon>Methylocystaceae</taxon>
        <taxon>Methylocystis</taxon>
    </lineage>
</organism>
<gene>
    <name evidence="1" type="ORF">B1812_02040</name>
</gene>